<evidence type="ECO:0000313" key="3">
    <source>
        <dbReference type="EMBL" id="GAA4017723.1"/>
    </source>
</evidence>
<keyword evidence="4" id="KW-1185">Reference proteome</keyword>
<dbReference type="Gene3D" id="1.10.630.10">
    <property type="entry name" value="Cytochrome P450"/>
    <property type="match status" value="1"/>
</dbReference>
<reference evidence="4" key="1">
    <citation type="journal article" date="2019" name="Int. J. Syst. Evol. Microbiol.">
        <title>The Global Catalogue of Microorganisms (GCM) 10K type strain sequencing project: providing services to taxonomists for standard genome sequencing and annotation.</title>
        <authorList>
            <consortium name="The Broad Institute Genomics Platform"/>
            <consortium name="The Broad Institute Genome Sequencing Center for Infectious Disease"/>
            <person name="Wu L."/>
            <person name="Ma J."/>
        </authorList>
    </citation>
    <scope>NUCLEOTIDE SEQUENCE [LARGE SCALE GENOMIC DNA]</scope>
    <source>
        <strain evidence="4">JCM 17342</strain>
    </source>
</reference>
<organism evidence="3 4">
    <name type="scientific">Allokutzneria multivorans</name>
    <dbReference type="NCBI Taxonomy" id="1142134"/>
    <lineage>
        <taxon>Bacteria</taxon>
        <taxon>Bacillati</taxon>
        <taxon>Actinomycetota</taxon>
        <taxon>Actinomycetes</taxon>
        <taxon>Pseudonocardiales</taxon>
        <taxon>Pseudonocardiaceae</taxon>
        <taxon>Allokutzneria</taxon>
    </lineage>
</organism>
<feature type="region of interest" description="Disordered" evidence="2">
    <location>
        <begin position="1"/>
        <end position="26"/>
    </location>
</feature>
<dbReference type="InterPro" id="IPR036396">
    <property type="entry name" value="Cyt_P450_sf"/>
</dbReference>
<feature type="compositionally biased region" description="Pro residues" evidence="2">
    <location>
        <begin position="426"/>
        <end position="438"/>
    </location>
</feature>
<proteinExistence type="inferred from homology"/>
<name>A0ABP7SWX3_9PSEU</name>
<evidence type="ECO:0000256" key="2">
    <source>
        <dbReference type="SAM" id="MobiDB-lite"/>
    </source>
</evidence>
<sequence length="451" mass="49251">MSSFPPDDTQDRPGCPFSGDREPLYGPEFTADPSAVYERLRERGQTAPVELAPGVNATLVLGYDAALEVLRSPGTFVRDSRRWQATMPPDSPVLPVMGYRPTCLMSDGDAHARLRRVISDAYARVDPNMIRAHVEATAEMLIGRFAAKGEVNLLADYALALPLWVFNYLHGCPTELGDRLVSGMSRVVDVVEAEQANIDLTRALTELVALKRREPGQDVTSWMMQHPARLSDDEMLHQLFIILGAVTQHEANLTANALRLLLSDDRFAGDLAGGSMQIEDALDEVLWTDPPMTNLSVTFPTHQVNVGGAMLPADQPVLIGYAAANTDPTVHGGHRAGNRAHLSWGAGPHACPVQGTARLIAAIAIEKLLDRLPDLRLAVPTENLEWRPSPFFRSLTALPVQFTPVRADSAGTVSVPSWARLTPSSVPQPPPQQPPPPTGWRHAIGRWWRGQ</sequence>
<dbReference type="RefSeq" id="WP_344878141.1">
    <property type="nucleotide sequence ID" value="NZ_BAABAL010000017.1"/>
</dbReference>
<dbReference type="SUPFAM" id="SSF48264">
    <property type="entry name" value="Cytochrome P450"/>
    <property type="match status" value="1"/>
</dbReference>
<evidence type="ECO:0000256" key="1">
    <source>
        <dbReference type="ARBA" id="ARBA00010617"/>
    </source>
</evidence>
<comment type="caution">
    <text evidence="3">The sequence shown here is derived from an EMBL/GenBank/DDBJ whole genome shotgun (WGS) entry which is preliminary data.</text>
</comment>
<dbReference type="EMBL" id="BAABAL010000017">
    <property type="protein sequence ID" value="GAA4017723.1"/>
    <property type="molecule type" value="Genomic_DNA"/>
</dbReference>
<accession>A0ABP7SWX3</accession>
<gene>
    <name evidence="3" type="ORF">GCM10022247_46360</name>
</gene>
<protein>
    <submittedName>
        <fullName evidence="3">Cytochrome P450</fullName>
    </submittedName>
</protein>
<dbReference type="PANTHER" id="PTHR46696">
    <property type="entry name" value="P450, PUTATIVE (EUROFUNG)-RELATED"/>
    <property type="match status" value="1"/>
</dbReference>
<dbReference type="PANTHER" id="PTHR46696:SF1">
    <property type="entry name" value="CYTOCHROME P450 YJIB-RELATED"/>
    <property type="match status" value="1"/>
</dbReference>
<dbReference type="PRINTS" id="PR00359">
    <property type="entry name" value="BP450"/>
</dbReference>
<comment type="similarity">
    <text evidence="1">Belongs to the cytochrome P450 family.</text>
</comment>
<evidence type="ECO:0000313" key="4">
    <source>
        <dbReference type="Proteomes" id="UP001501747"/>
    </source>
</evidence>
<dbReference type="InterPro" id="IPR002397">
    <property type="entry name" value="Cyt_P450_B"/>
</dbReference>
<dbReference type="Proteomes" id="UP001501747">
    <property type="component" value="Unassembled WGS sequence"/>
</dbReference>
<feature type="region of interest" description="Disordered" evidence="2">
    <location>
        <begin position="421"/>
        <end position="441"/>
    </location>
</feature>